<sequence length="39" mass="4190">MNSLSTHRQSRRRFIQSTGLAATAMGFPAIVSAKSPNAK</sequence>
<dbReference type="EMBL" id="UINC01038640">
    <property type="protein sequence ID" value="SVB35954.1"/>
    <property type="molecule type" value="Genomic_DNA"/>
</dbReference>
<feature type="non-terminal residue" evidence="1">
    <location>
        <position position="39"/>
    </location>
</feature>
<name>A0A382DD92_9ZZZZ</name>
<protein>
    <submittedName>
        <fullName evidence="1">Uncharacterized protein</fullName>
    </submittedName>
</protein>
<evidence type="ECO:0000313" key="1">
    <source>
        <dbReference type="EMBL" id="SVB35954.1"/>
    </source>
</evidence>
<gene>
    <name evidence="1" type="ORF">METZ01_LOCUS188808</name>
</gene>
<dbReference type="InterPro" id="IPR006311">
    <property type="entry name" value="TAT_signal"/>
</dbReference>
<dbReference type="PROSITE" id="PS51318">
    <property type="entry name" value="TAT"/>
    <property type="match status" value="1"/>
</dbReference>
<dbReference type="AlphaFoldDB" id="A0A382DD92"/>
<organism evidence="1">
    <name type="scientific">marine metagenome</name>
    <dbReference type="NCBI Taxonomy" id="408172"/>
    <lineage>
        <taxon>unclassified sequences</taxon>
        <taxon>metagenomes</taxon>
        <taxon>ecological metagenomes</taxon>
    </lineage>
</organism>
<dbReference type="InterPro" id="IPR019546">
    <property type="entry name" value="TAT_signal_bac_arc"/>
</dbReference>
<dbReference type="NCBIfam" id="TIGR01409">
    <property type="entry name" value="TAT_signal_seq"/>
    <property type="match status" value="1"/>
</dbReference>
<proteinExistence type="predicted"/>
<accession>A0A382DD92</accession>
<reference evidence="1" key="1">
    <citation type="submission" date="2018-05" db="EMBL/GenBank/DDBJ databases">
        <authorList>
            <person name="Lanie J.A."/>
            <person name="Ng W.-L."/>
            <person name="Kazmierczak K.M."/>
            <person name="Andrzejewski T.M."/>
            <person name="Davidsen T.M."/>
            <person name="Wayne K.J."/>
            <person name="Tettelin H."/>
            <person name="Glass J.I."/>
            <person name="Rusch D."/>
            <person name="Podicherti R."/>
            <person name="Tsui H.-C.T."/>
            <person name="Winkler M.E."/>
        </authorList>
    </citation>
    <scope>NUCLEOTIDE SEQUENCE</scope>
</reference>